<name>A0A2T4BTA5_TRILO</name>
<proteinExistence type="predicted"/>
<evidence type="ECO:0000313" key="3">
    <source>
        <dbReference type="Proteomes" id="UP000240760"/>
    </source>
</evidence>
<feature type="compositionally biased region" description="Low complexity" evidence="1">
    <location>
        <begin position="111"/>
        <end position="120"/>
    </location>
</feature>
<sequence length="160" mass="17552">MRQMHGGCSCGSETYIDGLLLTVPVCSQRLITGCRIGLQRWETGATTSGMMPLRPRAMGGEKRKIGLGLLSEATVVRGFVDEPCLSGLMIWWRRPCSISYLDRICTTCSSSPSDATAAPDEVPPGLSPVIGRQPPLLSTHTPIHTHTRTLTVRRSMRMRR</sequence>
<gene>
    <name evidence="2" type="ORF">M440DRAFT_1091107</name>
</gene>
<dbReference type="AlphaFoldDB" id="A0A2T4BTA5"/>
<dbReference type="EMBL" id="KZ679141">
    <property type="protein sequence ID" value="PTB72525.1"/>
    <property type="molecule type" value="Genomic_DNA"/>
</dbReference>
<organism evidence="2 3">
    <name type="scientific">Trichoderma longibrachiatum ATCC 18648</name>
    <dbReference type="NCBI Taxonomy" id="983965"/>
    <lineage>
        <taxon>Eukaryota</taxon>
        <taxon>Fungi</taxon>
        <taxon>Dikarya</taxon>
        <taxon>Ascomycota</taxon>
        <taxon>Pezizomycotina</taxon>
        <taxon>Sordariomycetes</taxon>
        <taxon>Hypocreomycetidae</taxon>
        <taxon>Hypocreales</taxon>
        <taxon>Hypocreaceae</taxon>
        <taxon>Trichoderma</taxon>
    </lineage>
</organism>
<dbReference type="Proteomes" id="UP000240760">
    <property type="component" value="Unassembled WGS sequence"/>
</dbReference>
<evidence type="ECO:0000313" key="2">
    <source>
        <dbReference type="EMBL" id="PTB72525.1"/>
    </source>
</evidence>
<keyword evidence="3" id="KW-1185">Reference proteome</keyword>
<feature type="region of interest" description="Disordered" evidence="1">
    <location>
        <begin position="111"/>
        <end position="141"/>
    </location>
</feature>
<protein>
    <submittedName>
        <fullName evidence="2">Uncharacterized protein</fullName>
    </submittedName>
</protein>
<accession>A0A2T4BTA5</accession>
<reference evidence="2 3" key="1">
    <citation type="submission" date="2016-07" db="EMBL/GenBank/DDBJ databases">
        <title>Multiple horizontal gene transfer events from other fungi enriched the ability of initially mycotrophic Trichoderma (Ascomycota) to feed on dead plant biomass.</title>
        <authorList>
            <consortium name="DOE Joint Genome Institute"/>
            <person name="Aerts A."/>
            <person name="Atanasova L."/>
            <person name="Chenthamara K."/>
            <person name="Zhang J."/>
            <person name="Grujic M."/>
            <person name="Henrissat B."/>
            <person name="Kuo A."/>
            <person name="Salamov A."/>
            <person name="Lipzen A."/>
            <person name="Labutti K."/>
            <person name="Barry K."/>
            <person name="Miao Y."/>
            <person name="Rahimi M.J."/>
            <person name="Shen Q."/>
            <person name="Grigoriev I.V."/>
            <person name="Kubicek C.P."/>
            <person name="Druzhinina I.S."/>
        </authorList>
    </citation>
    <scope>NUCLEOTIDE SEQUENCE [LARGE SCALE GENOMIC DNA]</scope>
    <source>
        <strain evidence="2 3">ATCC 18648</strain>
    </source>
</reference>
<evidence type="ECO:0000256" key="1">
    <source>
        <dbReference type="SAM" id="MobiDB-lite"/>
    </source>
</evidence>